<evidence type="ECO:0000313" key="3">
    <source>
        <dbReference type="Proteomes" id="UP000483820"/>
    </source>
</evidence>
<evidence type="ECO:0000256" key="1">
    <source>
        <dbReference type="SAM" id="MobiDB-lite"/>
    </source>
</evidence>
<dbReference type="CTD" id="9816472"/>
<dbReference type="RefSeq" id="XP_003105316.2">
    <property type="nucleotide sequence ID" value="XM_003105268.2"/>
</dbReference>
<feature type="compositionally biased region" description="Basic and acidic residues" evidence="1">
    <location>
        <begin position="260"/>
        <end position="277"/>
    </location>
</feature>
<feature type="compositionally biased region" description="Pro residues" evidence="1">
    <location>
        <begin position="52"/>
        <end position="70"/>
    </location>
</feature>
<dbReference type="Proteomes" id="UP000483820">
    <property type="component" value="Chromosome V"/>
</dbReference>
<dbReference type="GeneID" id="9816472"/>
<dbReference type="KEGG" id="crq:GCK72_021921"/>
<feature type="compositionally biased region" description="Basic and acidic residues" evidence="1">
    <location>
        <begin position="217"/>
        <end position="231"/>
    </location>
</feature>
<feature type="compositionally biased region" description="Polar residues" evidence="1">
    <location>
        <begin position="182"/>
        <end position="203"/>
    </location>
</feature>
<protein>
    <submittedName>
        <fullName evidence="2">Uncharacterized protein</fullName>
    </submittedName>
</protein>
<gene>
    <name evidence="2" type="ORF">GCK72_021921</name>
</gene>
<name>A0A6A5GLI6_CAERE</name>
<proteinExistence type="predicted"/>
<reference evidence="2 3" key="1">
    <citation type="submission" date="2019-12" db="EMBL/GenBank/DDBJ databases">
        <title>Chromosome-level assembly of the Caenorhabditis remanei genome.</title>
        <authorList>
            <person name="Teterina A.A."/>
            <person name="Willis J.H."/>
            <person name="Phillips P.C."/>
        </authorList>
    </citation>
    <scope>NUCLEOTIDE SEQUENCE [LARGE SCALE GENOMIC DNA]</scope>
    <source>
        <strain evidence="2 3">PX506</strain>
        <tissue evidence="2">Whole organism</tissue>
    </source>
</reference>
<feature type="compositionally biased region" description="Pro residues" evidence="1">
    <location>
        <begin position="82"/>
        <end position="95"/>
    </location>
</feature>
<evidence type="ECO:0000313" key="2">
    <source>
        <dbReference type="EMBL" id="KAF1755352.1"/>
    </source>
</evidence>
<comment type="caution">
    <text evidence="2">The sequence shown here is derived from an EMBL/GenBank/DDBJ whole genome shotgun (WGS) entry which is preliminary data.</text>
</comment>
<feature type="region of interest" description="Disordered" evidence="1">
    <location>
        <begin position="1"/>
        <end position="290"/>
    </location>
</feature>
<feature type="compositionally biased region" description="Polar residues" evidence="1">
    <location>
        <begin position="26"/>
        <end position="37"/>
    </location>
</feature>
<sequence>MHPEEVTNAGYWDFVQRQHLNPAPPTSYNGPVQSLGNSGPPPRRRVLLADPRGPPAPAPRPALLPHPPAAPVSYFPRSHPYQAPPSRPVLLPTPPPRHHPYPPRYGSNYGGQVPAPKKYKPSQSERKRRKAARILEEERKKAQSSSGTSGSADNPGVEECAEDGTSSETSGGVEAKADSEVLATSSGPESENSESVDTPSTSTVEKESETIATSSEARTEDKFREDSESKPSDCSTTSSFTKNYMINSEATSSDAPKITKTGDSDKLPENEDVKIELPDDIPGSSPAKNPVEEWVNSIMNEKS</sequence>
<dbReference type="EMBL" id="WUAV01000005">
    <property type="protein sequence ID" value="KAF1755352.1"/>
    <property type="molecule type" value="Genomic_DNA"/>
</dbReference>
<accession>A0A6A5GLI6</accession>
<organism evidence="2 3">
    <name type="scientific">Caenorhabditis remanei</name>
    <name type="common">Caenorhabditis vulgaris</name>
    <dbReference type="NCBI Taxonomy" id="31234"/>
    <lineage>
        <taxon>Eukaryota</taxon>
        <taxon>Metazoa</taxon>
        <taxon>Ecdysozoa</taxon>
        <taxon>Nematoda</taxon>
        <taxon>Chromadorea</taxon>
        <taxon>Rhabditida</taxon>
        <taxon>Rhabditina</taxon>
        <taxon>Rhabditomorpha</taxon>
        <taxon>Rhabditoidea</taxon>
        <taxon>Rhabditidae</taxon>
        <taxon>Peloderinae</taxon>
        <taxon>Caenorhabditis</taxon>
    </lineage>
</organism>
<feature type="compositionally biased region" description="Polar residues" evidence="1">
    <location>
        <begin position="143"/>
        <end position="152"/>
    </location>
</feature>
<dbReference type="AlphaFoldDB" id="A0A6A5GLI6"/>
<feature type="compositionally biased region" description="Polar residues" evidence="1">
    <location>
        <begin position="232"/>
        <end position="254"/>
    </location>
</feature>